<protein>
    <submittedName>
        <fullName evidence="1">Uncharacterized protein</fullName>
    </submittedName>
</protein>
<keyword evidence="2" id="KW-1185">Reference proteome</keyword>
<sequence>MTIDNNQLVSRYMKLQAAHKTYFAAIGEYVDQQLDVLYDRLNTTFHDSLTLSVQGAIDYAKSQGVEITSGINLTLATQNFMVKMLDNQGLLVEGGAHSSDVVIGKLNFENRARYV</sequence>
<dbReference type="EMBL" id="AYZK01000002">
    <property type="protein sequence ID" value="KRM87347.1"/>
    <property type="molecule type" value="Genomic_DNA"/>
</dbReference>
<accession>A0A0R2CI36</accession>
<organism evidence="1 2">
    <name type="scientific">Lacticaseibacillus thailandensis DSM 22698 = JCM 13996</name>
    <dbReference type="NCBI Taxonomy" id="1423810"/>
    <lineage>
        <taxon>Bacteria</taxon>
        <taxon>Bacillati</taxon>
        <taxon>Bacillota</taxon>
        <taxon>Bacilli</taxon>
        <taxon>Lactobacillales</taxon>
        <taxon>Lactobacillaceae</taxon>
        <taxon>Lacticaseibacillus</taxon>
    </lineage>
</organism>
<dbReference type="PATRIC" id="fig|1423810.4.peg.875"/>
<dbReference type="AlphaFoldDB" id="A0A0R2CI36"/>
<name>A0A0R2CI36_9LACO</name>
<dbReference type="Proteomes" id="UP000051789">
    <property type="component" value="Unassembled WGS sequence"/>
</dbReference>
<dbReference type="RefSeq" id="WP_054750163.1">
    <property type="nucleotide sequence ID" value="NZ_AYZK01000002.1"/>
</dbReference>
<proteinExistence type="predicted"/>
<reference evidence="1 2" key="1">
    <citation type="journal article" date="2015" name="Genome Announc.">
        <title>Expanding the biotechnology potential of lactobacilli through comparative genomics of 213 strains and associated genera.</title>
        <authorList>
            <person name="Sun Z."/>
            <person name="Harris H.M."/>
            <person name="McCann A."/>
            <person name="Guo C."/>
            <person name="Argimon S."/>
            <person name="Zhang W."/>
            <person name="Yang X."/>
            <person name="Jeffery I.B."/>
            <person name="Cooney J.C."/>
            <person name="Kagawa T.F."/>
            <person name="Liu W."/>
            <person name="Song Y."/>
            <person name="Salvetti E."/>
            <person name="Wrobel A."/>
            <person name="Rasinkangas P."/>
            <person name="Parkhill J."/>
            <person name="Rea M.C."/>
            <person name="O'Sullivan O."/>
            <person name="Ritari J."/>
            <person name="Douillard F.P."/>
            <person name="Paul Ross R."/>
            <person name="Yang R."/>
            <person name="Briner A.E."/>
            <person name="Felis G.E."/>
            <person name="de Vos W.M."/>
            <person name="Barrangou R."/>
            <person name="Klaenhammer T.R."/>
            <person name="Caufield P.W."/>
            <person name="Cui Y."/>
            <person name="Zhang H."/>
            <person name="O'Toole P.W."/>
        </authorList>
    </citation>
    <scope>NUCLEOTIDE SEQUENCE [LARGE SCALE GENOMIC DNA]</scope>
    <source>
        <strain evidence="1 2">DSM 22698</strain>
    </source>
</reference>
<comment type="caution">
    <text evidence="1">The sequence shown here is derived from an EMBL/GenBank/DDBJ whole genome shotgun (WGS) entry which is preliminary data.</text>
</comment>
<evidence type="ECO:0000313" key="2">
    <source>
        <dbReference type="Proteomes" id="UP000051789"/>
    </source>
</evidence>
<evidence type="ECO:0000313" key="1">
    <source>
        <dbReference type="EMBL" id="KRM87347.1"/>
    </source>
</evidence>
<dbReference type="OrthoDB" id="2317396at2"/>
<gene>
    <name evidence="1" type="ORF">FD19_GL000848</name>
</gene>